<organism evidence="3 4">
    <name type="scientific">Prymnesium parvum</name>
    <name type="common">Toxic golden alga</name>
    <dbReference type="NCBI Taxonomy" id="97485"/>
    <lineage>
        <taxon>Eukaryota</taxon>
        <taxon>Haptista</taxon>
        <taxon>Haptophyta</taxon>
        <taxon>Prymnesiophyceae</taxon>
        <taxon>Prymnesiales</taxon>
        <taxon>Prymnesiaceae</taxon>
        <taxon>Prymnesium</taxon>
    </lineage>
</organism>
<dbReference type="PANTHER" id="PTHR45809">
    <property type="entry name" value="VIRAL IAP-ASSOCIATED FACTOR HOMOLOG"/>
    <property type="match status" value="1"/>
</dbReference>
<dbReference type="GO" id="GO:0006457">
    <property type="term" value="P:protein folding"/>
    <property type="evidence" value="ECO:0007669"/>
    <property type="project" value="TreeGrafter"/>
</dbReference>
<comment type="caution">
    <text evidence="3">The sequence shown here is derived from an EMBL/GenBank/DDBJ whole genome shotgun (WGS) entry which is preliminary data.</text>
</comment>
<dbReference type="PANTHER" id="PTHR45809:SF3">
    <property type="entry name" value="VIRAL IAP-ASSOCIATED FACTOR HOMOLOG"/>
    <property type="match status" value="1"/>
</dbReference>
<accession>A0AB34IHW4</accession>
<dbReference type="Gene3D" id="3.40.30.10">
    <property type="entry name" value="Glutaredoxin"/>
    <property type="match status" value="1"/>
</dbReference>
<dbReference type="GO" id="GO:0005737">
    <property type="term" value="C:cytoplasm"/>
    <property type="evidence" value="ECO:0007669"/>
    <property type="project" value="TreeGrafter"/>
</dbReference>
<evidence type="ECO:0000313" key="3">
    <source>
        <dbReference type="EMBL" id="KAL1498476.1"/>
    </source>
</evidence>
<evidence type="ECO:0000256" key="1">
    <source>
        <dbReference type="ARBA" id="ARBA00009686"/>
    </source>
</evidence>
<dbReference type="EMBL" id="JBGBPQ010000027">
    <property type="protein sequence ID" value="KAL1498476.1"/>
    <property type="molecule type" value="Genomic_DNA"/>
</dbReference>
<evidence type="ECO:0000313" key="4">
    <source>
        <dbReference type="Proteomes" id="UP001515480"/>
    </source>
</evidence>
<name>A0AB34IHW4_PRYPA</name>
<dbReference type="InterPro" id="IPR051498">
    <property type="entry name" value="Phosducin-like_chap/apop_reg"/>
</dbReference>
<dbReference type="Proteomes" id="UP001515480">
    <property type="component" value="Unassembled WGS sequence"/>
</dbReference>
<dbReference type="InterPro" id="IPR024253">
    <property type="entry name" value="Phosducin_thioredoxin-like_dom"/>
</dbReference>
<dbReference type="InterPro" id="IPR036249">
    <property type="entry name" value="Thioredoxin-like_sf"/>
</dbReference>
<sequence>MSLLGLHTQERRPTTTEWDDIHRRLGNLPPLHAAAPEADAAVGAEEAGPLPLEERREDCADEDAELQQLRALRLRELKREALAHRYGTVELISAAEFVPQVNHAGEGVAVVVFLFKPRHYPSNYMLVLLERLAKQHPHVKFVKILFTDCIPNYPEKNLPTLLVYRDDDLLQQFVGVSCYGGSSYGIDDVEWELAQSGIIKTELDHNPHAVPHR</sequence>
<dbReference type="SUPFAM" id="SSF52833">
    <property type="entry name" value="Thioredoxin-like"/>
    <property type="match status" value="1"/>
</dbReference>
<gene>
    <name evidence="3" type="ORF">AB1Y20_013801</name>
</gene>
<dbReference type="AlphaFoldDB" id="A0AB34IHW4"/>
<keyword evidence="4" id="KW-1185">Reference proteome</keyword>
<dbReference type="Pfam" id="PF02114">
    <property type="entry name" value="Phosducin"/>
    <property type="match status" value="1"/>
</dbReference>
<proteinExistence type="inferred from homology"/>
<protein>
    <recommendedName>
        <fullName evidence="2">Phosducin domain-containing protein</fullName>
    </recommendedName>
</protein>
<comment type="similarity">
    <text evidence="1">Belongs to the phosducin family.</text>
</comment>
<evidence type="ECO:0000259" key="2">
    <source>
        <dbReference type="Pfam" id="PF02114"/>
    </source>
</evidence>
<feature type="domain" description="Phosducin" evidence="2">
    <location>
        <begin position="61"/>
        <end position="199"/>
    </location>
</feature>
<reference evidence="3 4" key="1">
    <citation type="journal article" date="2024" name="Science">
        <title>Giant polyketide synthase enzymes in the biosynthesis of giant marine polyether toxins.</title>
        <authorList>
            <person name="Fallon T.R."/>
            <person name="Shende V.V."/>
            <person name="Wierzbicki I.H."/>
            <person name="Pendleton A.L."/>
            <person name="Watervoot N.F."/>
            <person name="Auber R.P."/>
            <person name="Gonzalez D.J."/>
            <person name="Wisecaver J.H."/>
            <person name="Moore B.S."/>
        </authorList>
    </citation>
    <scope>NUCLEOTIDE SEQUENCE [LARGE SCALE GENOMIC DNA]</scope>
    <source>
        <strain evidence="3 4">12B1</strain>
    </source>
</reference>